<feature type="region of interest" description="Disordered" evidence="2">
    <location>
        <begin position="350"/>
        <end position="376"/>
    </location>
</feature>
<accession>A0A8S1S594</accession>
<proteinExistence type="predicted"/>
<feature type="region of interest" description="Disordered" evidence="2">
    <location>
        <begin position="692"/>
        <end position="786"/>
    </location>
</feature>
<feature type="region of interest" description="Disordered" evidence="2">
    <location>
        <begin position="509"/>
        <end position="549"/>
    </location>
</feature>
<dbReference type="Proteomes" id="UP000689195">
    <property type="component" value="Unassembled WGS sequence"/>
</dbReference>
<feature type="compositionally biased region" description="Polar residues" evidence="2">
    <location>
        <begin position="754"/>
        <end position="764"/>
    </location>
</feature>
<evidence type="ECO:0000256" key="1">
    <source>
        <dbReference type="SAM" id="Coils"/>
    </source>
</evidence>
<feature type="region of interest" description="Disordered" evidence="2">
    <location>
        <begin position="578"/>
        <end position="601"/>
    </location>
</feature>
<keyword evidence="4" id="KW-1185">Reference proteome</keyword>
<feature type="compositionally biased region" description="Polar residues" evidence="2">
    <location>
        <begin position="702"/>
        <end position="717"/>
    </location>
</feature>
<feature type="region of interest" description="Disordered" evidence="2">
    <location>
        <begin position="954"/>
        <end position="1038"/>
    </location>
</feature>
<dbReference type="OrthoDB" id="298319at2759"/>
<dbReference type="AlphaFoldDB" id="A0A8S1S594"/>
<evidence type="ECO:0000313" key="3">
    <source>
        <dbReference type="EMBL" id="CAD8134845.1"/>
    </source>
</evidence>
<gene>
    <name evidence="3" type="ORF">PPENT_87.1.T0030532</name>
</gene>
<feature type="compositionally biased region" description="Low complexity" evidence="2">
    <location>
        <begin position="834"/>
        <end position="843"/>
    </location>
</feature>
<feature type="compositionally biased region" description="Low complexity" evidence="2">
    <location>
        <begin position="354"/>
        <end position="364"/>
    </location>
</feature>
<evidence type="ECO:0000256" key="2">
    <source>
        <dbReference type="SAM" id="MobiDB-lite"/>
    </source>
</evidence>
<name>A0A8S1S594_9CILI</name>
<dbReference type="EMBL" id="CAJJDO010000003">
    <property type="protein sequence ID" value="CAD8134845.1"/>
    <property type="molecule type" value="Genomic_DNA"/>
</dbReference>
<feature type="region of interest" description="Disordered" evidence="2">
    <location>
        <begin position="824"/>
        <end position="851"/>
    </location>
</feature>
<comment type="caution">
    <text evidence="3">The sequence shown here is derived from an EMBL/GenBank/DDBJ whole genome shotgun (WGS) entry which is preliminary data.</text>
</comment>
<protein>
    <submittedName>
        <fullName evidence="3">Uncharacterized protein</fullName>
    </submittedName>
</protein>
<feature type="compositionally biased region" description="Polar residues" evidence="2">
    <location>
        <begin position="983"/>
        <end position="999"/>
    </location>
</feature>
<feature type="compositionally biased region" description="Basic and acidic residues" evidence="2">
    <location>
        <begin position="1016"/>
        <end position="1025"/>
    </location>
</feature>
<feature type="compositionally biased region" description="Low complexity" evidence="2">
    <location>
        <begin position="742"/>
        <end position="753"/>
    </location>
</feature>
<evidence type="ECO:0000313" key="4">
    <source>
        <dbReference type="Proteomes" id="UP000689195"/>
    </source>
</evidence>
<feature type="compositionally biased region" description="Basic and acidic residues" evidence="2">
    <location>
        <begin position="720"/>
        <end position="736"/>
    </location>
</feature>
<feature type="compositionally biased region" description="Basic and acidic residues" evidence="2">
    <location>
        <begin position="365"/>
        <end position="376"/>
    </location>
</feature>
<sequence length="1226" mass="143512">MIFTPASQQEKATLEKIGEFLMGLSKNVLKQGSSISLPKFLQDLELTSNELCYMLQARDQNDYSHAINRYTQVWKDVLKSVQNINQMQTEGEHELEPLSRADLMQRMKKRMMEGGQTGRLGGARVGGFQSPLTENERIKNRQLSSKNSNILPSIRLNSFDQQNDRTFNNSSRMQYELDDHQKCILNEVLKQSNKLNVQIVMKRYDPKIKLCISQGTDTNLDILEVMRNFKKEYHESKLQEIVKESDKHSMELQKFLNERIDYRYSLQTQQVTDKLKGVHKQMIQKTMDIETVILDTQKQQIQQDMIPNILNEFIDYINESYQNVQHETYKVLMKFVSGFIVRRVKQDTEKKLPQQNSQQLLSSSNKERKGPPLRRADNTEQLQKELSNKNAELDKKFMENAELWNKVRQMENQIMQLNIEIESTKIAEKTIEQERTQLLYDKQKLEKQLLVITSKTFQDQAIQVSDQTMQQQIQKLQKENQELQQRLYQLTGELNKKKSIPADQKSLQMDFGNSQDQSNKDSPRANSKVKSQFDFPQDEDNISIGYRGESNRQIQYSDYTKRQSTDVVYRMSFTQHIQSQKDQKISKNNSQTSDQQQNKRGLLHSSTELHPSKQPNKQTTLDQKSIQELDEEQMQKSGLLFQQQSQQQIRKSVSPNNDNAQLLRKMSSISKSDQQLTSSIVRKSTVNQMKMGDSTIPDIDLTQAQTIQDTQRTTSGRKLTLTERKNDSSPTDRRIQTEFYDQSQFQQGQQNTQISNTPQQNKQIRGNKKSETLLSNKTKNKFPRKSTDTIRDIQEDQQSGIISNRGSTRIIENNKTRIHLIKEEDEVSRHSKSRISSQQSSQSHIRRSSTTIQQPIKMAIKLNDENPAEYIAQWKQRMVEQEQQTDIELLTNFIENFILNMGLPNEIQQKLIEAIPVMIQQRNLNQSSEDQNALIKQQQSFRNVVQKYGFDTERVSSTQTKNHSKQQSQESLLKYESEDDQAQMGSKQGSQKQMDIQRSQNQNQNQNFKQKSTKFYQEKQKKDSTVQRQPSRQPIDPQEQFDQDEAQYIFNMAADLNIDQVDQLSYEEMVKSIQNQENDGKQLQIIKPNELKGETFLRTLFNQIQNKKTKGIENVQELLRKYYKKGKHENITYYEFKAFYQRLAAIHKMCGQDMLCNHLQRFIMRLGYTCSIFSKRQLLKTSTSVIKPFNTTEDMTTQSKLTNTHHNLAQSRFTSQQFYMSEEQFY</sequence>
<reference evidence="3" key="1">
    <citation type="submission" date="2021-01" db="EMBL/GenBank/DDBJ databases">
        <authorList>
            <consortium name="Genoscope - CEA"/>
            <person name="William W."/>
        </authorList>
    </citation>
    <scope>NUCLEOTIDE SEQUENCE</scope>
</reference>
<feature type="region of interest" description="Disordered" evidence="2">
    <location>
        <begin position="632"/>
        <end position="656"/>
    </location>
</feature>
<organism evidence="3 4">
    <name type="scientific">Paramecium pentaurelia</name>
    <dbReference type="NCBI Taxonomy" id="43138"/>
    <lineage>
        <taxon>Eukaryota</taxon>
        <taxon>Sar</taxon>
        <taxon>Alveolata</taxon>
        <taxon>Ciliophora</taxon>
        <taxon>Intramacronucleata</taxon>
        <taxon>Oligohymenophorea</taxon>
        <taxon>Peniculida</taxon>
        <taxon>Parameciidae</taxon>
        <taxon>Paramecium</taxon>
    </lineage>
</organism>
<feature type="coiled-coil region" evidence="1">
    <location>
        <begin position="376"/>
        <end position="427"/>
    </location>
</feature>
<feature type="compositionally biased region" description="Polar residues" evidence="2">
    <location>
        <begin position="955"/>
        <end position="971"/>
    </location>
</feature>
<feature type="coiled-coil region" evidence="1">
    <location>
        <begin position="466"/>
        <end position="493"/>
    </location>
</feature>
<keyword evidence="1" id="KW-0175">Coiled coil</keyword>
<feature type="compositionally biased region" description="Polar residues" evidence="2">
    <location>
        <begin position="586"/>
        <end position="601"/>
    </location>
</feature>